<dbReference type="EMBL" id="JAANYN010000002">
    <property type="protein sequence ID" value="NHE56460.1"/>
    <property type="molecule type" value="Genomic_DNA"/>
</dbReference>
<protein>
    <submittedName>
        <fullName evidence="1">Carbohydrate binding family 9 domain-containing protein</fullName>
    </submittedName>
</protein>
<dbReference type="Proteomes" id="UP000649799">
    <property type="component" value="Unassembled WGS sequence"/>
</dbReference>
<reference evidence="1 2" key="1">
    <citation type="submission" date="2020-03" db="EMBL/GenBank/DDBJ databases">
        <title>Cyclobacterium plantarum sp. nov., a marine bacterium isolated from a coastal-marine wetland.</title>
        <authorList>
            <person name="Sanchez-Porro C."/>
            <person name="Ventosa A."/>
            <person name="Amoozegar M."/>
        </authorList>
    </citation>
    <scope>NUCLEOTIDE SEQUENCE [LARGE SCALE GENOMIC DNA]</scope>
    <source>
        <strain evidence="1 2">GBPx2</strain>
    </source>
</reference>
<accession>A0ABX0H3Q9</accession>
<comment type="caution">
    <text evidence="1">The sequence shown here is derived from an EMBL/GenBank/DDBJ whole genome shotgun (WGS) entry which is preliminary data.</text>
</comment>
<name>A0ABX0H3Q9_9BACT</name>
<organism evidence="1 2">
    <name type="scientific">Cyclobacterium plantarum</name>
    <dbReference type="NCBI Taxonomy" id="2716263"/>
    <lineage>
        <taxon>Bacteria</taxon>
        <taxon>Pseudomonadati</taxon>
        <taxon>Bacteroidota</taxon>
        <taxon>Cytophagia</taxon>
        <taxon>Cytophagales</taxon>
        <taxon>Cyclobacteriaceae</taxon>
        <taxon>Cyclobacterium</taxon>
    </lineage>
</organism>
<dbReference type="SUPFAM" id="SSF49344">
    <property type="entry name" value="CBD9-like"/>
    <property type="match status" value="1"/>
</dbReference>
<evidence type="ECO:0000313" key="1">
    <source>
        <dbReference type="EMBL" id="NHE56460.1"/>
    </source>
</evidence>
<gene>
    <name evidence="1" type="ORF">G9Q97_06490</name>
</gene>
<sequence>MGRFFITFLAWAICYATCKAQTSKPDTIYAEYVQEEIQLDGKPDEAVWKRAVHINNFTQRELNIGEPATERTEVAILYTAKTLYIGFWGYDRNPQKIIAREMKRDFDWGGEDNFEVIIDTYNDDRNGFLFAINPNAARADAQVLNNGESFNKFWNGVWDAKTTITDEG</sequence>
<proteinExistence type="predicted"/>
<keyword evidence="2" id="KW-1185">Reference proteome</keyword>
<evidence type="ECO:0000313" key="2">
    <source>
        <dbReference type="Proteomes" id="UP000649799"/>
    </source>
</evidence>
<dbReference type="Gene3D" id="2.60.40.1190">
    <property type="match status" value="1"/>
</dbReference>
<dbReference type="CDD" id="cd09618">
    <property type="entry name" value="CBM9_like_2"/>
    <property type="match status" value="1"/>
</dbReference>
<dbReference type="RefSeq" id="WP_166144313.1">
    <property type="nucleotide sequence ID" value="NZ_JAANYN010000002.1"/>
</dbReference>